<evidence type="ECO:0000313" key="4">
    <source>
        <dbReference type="Proteomes" id="UP000007648"/>
    </source>
</evidence>
<dbReference type="HOGENOM" id="CLU_002218_0_0_1"/>
<feature type="compositionally biased region" description="Low complexity" evidence="1">
    <location>
        <begin position="1339"/>
        <end position="1348"/>
    </location>
</feature>
<dbReference type="PANTHER" id="PTHR21590:SF4">
    <property type="entry name" value="UPF0606 PROTEIN KIAA1549"/>
    <property type="match status" value="1"/>
</dbReference>
<dbReference type="InParanoid" id="G3VFH5"/>
<dbReference type="Proteomes" id="UP000007648">
    <property type="component" value="Unassembled WGS sequence"/>
</dbReference>
<feature type="transmembrane region" description="Helical" evidence="2">
    <location>
        <begin position="1244"/>
        <end position="1266"/>
    </location>
</feature>
<keyword evidence="2" id="KW-0812">Transmembrane</keyword>
<evidence type="ECO:0000256" key="2">
    <source>
        <dbReference type="SAM" id="Phobius"/>
    </source>
</evidence>
<feature type="compositionally biased region" description="Polar residues" evidence="1">
    <location>
        <begin position="829"/>
        <end position="851"/>
    </location>
</feature>
<dbReference type="eggNOG" id="ENOG502QT4E">
    <property type="taxonomic scope" value="Eukaryota"/>
</dbReference>
<feature type="region of interest" description="Disordered" evidence="1">
    <location>
        <begin position="1696"/>
        <end position="1735"/>
    </location>
</feature>
<name>G3VFH5_SARHA</name>
<keyword evidence="2" id="KW-1133">Transmembrane helix</keyword>
<dbReference type="PANTHER" id="PTHR21590">
    <property type="entry name" value="SEA DOMAIN-CONTAINING PROTEIN"/>
    <property type="match status" value="1"/>
</dbReference>
<evidence type="ECO:0000256" key="1">
    <source>
        <dbReference type="SAM" id="MobiDB-lite"/>
    </source>
</evidence>
<sequence>MLKKNMVQTTTHAALAEIAPESQENSFLHVVVSSSATSFGTTFFNQEKMNPNAAELNISVVDYFSVTTNEAFLNSDGLLNSFPETHWIATSSPVAHATVSLLEPSKETLETVLTPSFPITSLHPKDIITTWQSTTQPQMTSLSDVSSPINVATETDHFSSDGIVLTPSSNLLLSSTDFSVYLPSVAVIETVASVRDVESLLLTPESSLLQPLSGTVMEQLTFFSFPMSETTPLVMVTSTEKYPETYPDMNQSREETLTPRTSLATSVSQPELAFMSNINSALFSTSLPFVSFPTQPDDITTNPFLPSNFSETSEFPGSSMVPGHSGYTEFISPLPSFIPLTQCPYCSLVPSQEVISTGLIEKDMGSGNDAETLTFSILQASSSMSLNSKIDDFSDFEETFQEFDTSFPSRPIVSLSSRFMEVSDVNFSISALMDVVPSSALSTLVYQSHEKPFVSSILDSASYSLLSVPETEVLPSGATAALDITSVLLDSSSSIISSVTMSSVAIRNESLFESHDLVPSIEPLFFSDQTSGSFSEDESRSTLDFVSNIFSTPLLNFTSLVPLSSDIITLNSMMPNDLSTSFSQALSTMVEAFVSSDSLSLHSPQFLASITTDLEFSQLWQNSDHHLNTHPVPSINYSEIAPSSSFSSHTFGFSEASSILQPDFEIYNTSVFTETTSYLEFSSISHESVVSTLFAPSFEFTPSISVFGTQLPSHLTVLQMTSFLAESSMIFSTPTPLDEHTSATDDYKFVSLFSQTISSTVLLPITDISLSPSSLSPTSSSISEFILSPLSTEPLFVGSSFVPTESPKPLNTIFSRPNVSAATVDTPLSHKTTNQSPNESSTPPALSSTHSVDPFTHPVDPVIHPVDPVTHPVTTTETLVETPALITTKQPYVCDITVPDPYLITAVLARRAVQEYIITAIKEVLRVHFSRAVELEVYEIFPDFSFLVTSGPFIYTAIAVINVLINSNLVRDQAPLILSVQPSFTVPDSKFQVQTVLQFVPQSVDTGFCNFTQRLEKGLMTAFTEVRKHQGTYNFTVQILNITLGTSWTAPRQGPVNIIFAVKSKKGFLNGSEVSEVLRNLSMVEFSFYLGYPVLQIAEPFQYPQLNLSQLMKSSWVRTVLLGVFERQLQNEVFQAEMERKLARLLSESLTRRRVWRRATFAGNNVVQVVNVSRLEGDDYPVQLIYFVEDQDGERLSAVKSSDMINRIDIQRAAIIMGYRIKGVIAQPVDRVKRSSSDSQSNNLWIIVGVVIPVIVVMTIIIILYWKLCRTDKLDFQPDAVSNIQQRQKLQIPSVKGFDFAKQHLGQHNKDDILIIHEPAPLPGPVKDNTTPSENGDVPSPKSKISSKNIRHRGRISPSDADSTVSEESSEREAVEKPSVVVNEGKARRTPSSGPPLTSTGNEQPSSASIFEHVDRISRTSEASRRVPNKIQLIAMQPITTPPVQHSVLADRVAETNKINKEIQTALRHKSEIEHHRNKIRLRAKRRGHYDFPVVDDLSVGDTKERHRVYRRAQMQIDKILDPAASVPTVFIEPRKSSRAKRSPKQRRKHQINGSPTDAEKDRLITTDSDGTYKRPPGVNNSAYISDPDLPAEPQSPSSADQGKYPGLPFPASQYIPPKPSIEEARQTMHSLLDDAFALVAPSSQAIQPSSVTAPGVTSSLQANSAVQDERRTSQWGSFYGPTQTASNPCSRYEDYGMTPPSAPGPLSRPSFGPGLLQSSELITPESQHTQSSAEVAFTTRGIYPEEIPSVARPRPVGGTSGSQMQHLTQVGIASRIGAQPVEISSSRTGQYSGPGWPSYHGEEESGRRDATHGLGHQEYSSSPLFQVPRTSSREPSAPPTHLPHRSLQGPGLCYNNTSSTEDLQPGHSSASLIKAIREELLRLSQKQATVQNFHS</sequence>
<feature type="compositionally biased region" description="Polar residues" evidence="1">
    <location>
        <begin position="1855"/>
        <end position="1869"/>
    </location>
</feature>
<reference evidence="3" key="2">
    <citation type="submission" date="2025-08" db="UniProtKB">
        <authorList>
            <consortium name="Ensembl"/>
        </authorList>
    </citation>
    <scope>IDENTIFICATION</scope>
</reference>
<feature type="region of interest" description="Disordered" evidence="1">
    <location>
        <begin position="1531"/>
        <end position="1613"/>
    </location>
</feature>
<feature type="compositionally biased region" description="Basic and acidic residues" evidence="1">
    <location>
        <begin position="1801"/>
        <end position="1812"/>
    </location>
</feature>
<feature type="region of interest" description="Disordered" evidence="1">
    <location>
        <begin position="827"/>
        <end position="851"/>
    </location>
</feature>
<protein>
    <submittedName>
        <fullName evidence="3">KIAA1549</fullName>
    </submittedName>
</protein>
<feature type="region of interest" description="Disordered" evidence="1">
    <location>
        <begin position="1318"/>
        <end position="1410"/>
    </location>
</feature>
<proteinExistence type="predicted"/>
<dbReference type="InterPro" id="IPR024606">
    <property type="entry name" value="KIAA1549"/>
</dbReference>
<accession>G3VFH5</accession>
<dbReference type="Pfam" id="PF12877">
    <property type="entry name" value="KIAA1549"/>
    <property type="match status" value="1"/>
</dbReference>
<evidence type="ECO:0000313" key="3">
    <source>
        <dbReference type="Ensembl" id="ENSSHAP00000001929.2"/>
    </source>
</evidence>
<dbReference type="Ensembl" id="ENSSHAT00000001950.2">
    <property type="protein sequence ID" value="ENSSHAP00000001929.2"/>
    <property type="gene ID" value="ENSSHAG00000001717.2"/>
</dbReference>
<feature type="compositionally biased region" description="Basic residues" evidence="1">
    <location>
        <begin position="1537"/>
        <end position="1551"/>
    </location>
</feature>
<organism evidence="3 4">
    <name type="scientific">Sarcophilus harrisii</name>
    <name type="common">Tasmanian devil</name>
    <name type="synonym">Sarcophilus laniarius</name>
    <dbReference type="NCBI Taxonomy" id="9305"/>
    <lineage>
        <taxon>Eukaryota</taxon>
        <taxon>Metazoa</taxon>
        <taxon>Chordata</taxon>
        <taxon>Craniata</taxon>
        <taxon>Vertebrata</taxon>
        <taxon>Euteleostomi</taxon>
        <taxon>Mammalia</taxon>
        <taxon>Metatheria</taxon>
        <taxon>Dasyuromorphia</taxon>
        <taxon>Dasyuridae</taxon>
        <taxon>Sarcophilus</taxon>
    </lineage>
</organism>
<reference evidence="3" key="3">
    <citation type="submission" date="2025-09" db="UniProtKB">
        <authorList>
            <consortium name="Ensembl"/>
        </authorList>
    </citation>
    <scope>IDENTIFICATION</scope>
</reference>
<dbReference type="STRING" id="9305.ENSSHAP00000001929"/>
<feature type="compositionally biased region" description="Polar residues" evidence="1">
    <location>
        <begin position="1819"/>
        <end position="1835"/>
    </location>
</feature>
<feature type="region of interest" description="Disordered" evidence="1">
    <location>
        <begin position="1784"/>
        <end position="1869"/>
    </location>
</feature>
<dbReference type="GeneTree" id="ENSGT00530000063472"/>
<keyword evidence="2" id="KW-0472">Membrane</keyword>
<feature type="compositionally biased region" description="Polar residues" evidence="1">
    <location>
        <begin position="1717"/>
        <end position="1734"/>
    </location>
</feature>
<feature type="compositionally biased region" description="Polar residues" evidence="1">
    <location>
        <begin position="1390"/>
        <end position="1409"/>
    </location>
</feature>
<dbReference type="FunCoup" id="G3VFH5">
    <property type="interactions" value="620"/>
</dbReference>
<reference evidence="3 4" key="1">
    <citation type="journal article" date="2011" name="Proc. Natl. Acad. Sci. U.S.A.">
        <title>Genetic diversity and population structure of the endangered marsupial Sarcophilus harrisii (Tasmanian devil).</title>
        <authorList>
            <person name="Miller W."/>
            <person name="Hayes V.M."/>
            <person name="Ratan A."/>
            <person name="Petersen D.C."/>
            <person name="Wittekindt N.E."/>
            <person name="Miller J."/>
            <person name="Walenz B."/>
            <person name="Knight J."/>
            <person name="Qi J."/>
            <person name="Zhao F."/>
            <person name="Wang Q."/>
            <person name="Bedoya-Reina O.C."/>
            <person name="Katiyar N."/>
            <person name="Tomsho L.P."/>
            <person name="Kasson L.M."/>
            <person name="Hardie R.A."/>
            <person name="Woodbridge P."/>
            <person name="Tindall E.A."/>
            <person name="Bertelsen M.F."/>
            <person name="Dixon D."/>
            <person name="Pyecroft S."/>
            <person name="Helgen K.M."/>
            <person name="Lesk A.M."/>
            <person name="Pringle T.H."/>
            <person name="Patterson N."/>
            <person name="Zhang Y."/>
            <person name="Kreiss A."/>
            <person name="Woods G.M."/>
            <person name="Jones M.E."/>
            <person name="Schuster S.C."/>
        </authorList>
    </citation>
    <scope>NUCLEOTIDE SEQUENCE [LARGE SCALE GENOMIC DNA]</scope>
</reference>
<gene>
    <name evidence="3" type="primary">KIAA1549</name>
</gene>
<keyword evidence="4" id="KW-1185">Reference proteome</keyword>
<feature type="transmembrane region" description="Helical" evidence="2">
    <location>
        <begin position="944"/>
        <end position="965"/>
    </location>
</feature>